<sequence>MRFIILVTAMASGLLACGGSSSDAPPVTGNPGNPVGVEPVEYEQLKPAQVDSEPLVAVAGDELSNFLKNGLRLQTMGYQFTDGESVDDTVDFSAPPASGDGGGHDYSDTNVHVAGVDEADVAKYDGQHWFVSYVPQGTATNLPGIQIFSTEPDIPAASLVGAYSFADTEWGGAAAMYLHKDGDTASQIVALRNQWGSVTPVLPGPGLVVDFASEIWPGPVNSELRLEFIDVNVPSAPELSNVITIDGALINSRRIGDTLYVVSRYDPWLYNLALEHTADGARADNEQFLQQTNLDDILPGYRIGDEEHTLADSCLVQSSTDENSGFYSLVNVTAIDLASQSVIDSLCVSSGVNDMTMSADTLYLTGNSWQSDGQTTTIHKFDLTDSGAAYSATGAVRGDLRGRAPYRVHQHEGYLRVVTSDWNGELVHKLFVMEQNGQTLDAVAELPNDNRPEAIGKTGEDIFAVRFREDQAYIVTFRRIDPFYVVDLANPLDPKITGELEIPGFSDYIHPINDQYIFTLGQNVNGETGWTDGIKAQLIEVAEGVPSLVGEVNIGQQGSRSEALYDLRALSFLPDGNGGVRIAFPVKVHARSDSETSAWQYSGLQMLELVGVDANGATLEDKGVLIAEAAGSERWDSGFGARRGLLHDQAVYYAHDNQLWFAAWGSPDDPTGPVGGEPIACTEEIRYGMSVTVWAGDDPCAAQVTLRDDDYVEQVMGIADGHGSCVFEGAAERAGTYDLTVVLEGYITEVHSGIQVSADACHVQTRYRHINLWANE</sequence>
<protein>
    <submittedName>
        <fullName evidence="2">Beta-propeller domain-containing protein</fullName>
    </submittedName>
</protein>
<dbReference type="PROSITE" id="PS51257">
    <property type="entry name" value="PROKAR_LIPOPROTEIN"/>
    <property type="match status" value="1"/>
</dbReference>
<dbReference type="Proteomes" id="UP001273505">
    <property type="component" value="Unassembled WGS sequence"/>
</dbReference>
<keyword evidence="3" id="KW-1185">Reference proteome</keyword>
<name>A0ABU4S363_9GAMM</name>
<feature type="signal peptide" evidence="1">
    <location>
        <begin position="1"/>
        <end position="16"/>
    </location>
</feature>
<keyword evidence="1" id="KW-0732">Signal</keyword>
<evidence type="ECO:0000313" key="3">
    <source>
        <dbReference type="Proteomes" id="UP001273505"/>
    </source>
</evidence>
<proteinExistence type="predicted"/>
<reference evidence="2 3" key="1">
    <citation type="submission" date="2023-11" db="EMBL/GenBank/DDBJ databases">
        <title>Gilvimarinus fulvus sp. nov., isolated from the surface of Kelp.</title>
        <authorList>
            <person name="Sun Y.Y."/>
            <person name="Gong Y."/>
            <person name="Du Z.J."/>
        </authorList>
    </citation>
    <scope>NUCLEOTIDE SEQUENCE [LARGE SCALE GENOMIC DNA]</scope>
    <source>
        <strain evidence="2 3">SDUM040013</strain>
    </source>
</reference>
<comment type="caution">
    <text evidence="2">The sequence shown here is derived from an EMBL/GenBank/DDBJ whole genome shotgun (WGS) entry which is preliminary data.</text>
</comment>
<accession>A0ABU4S363</accession>
<dbReference type="RefSeq" id="WP_302721037.1">
    <property type="nucleotide sequence ID" value="NZ_JAULRU010000220.1"/>
</dbReference>
<feature type="chain" id="PRO_5047219751" evidence="1">
    <location>
        <begin position="17"/>
        <end position="776"/>
    </location>
</feature>
<dbReference type="InterPro" id="IPR019198">
    <property type="entry name" value="Beta_propeller_containing"/>
</dbReference>
<evidence type="ECO:0000256" key="1">
    <source>
        <dbReference type="SAM" id="SignalP"/>
    </source>
</evidence>
<organism evidence="2 3">
    <name type="scientific">Gilvimarinus gilvus</name>
    <dbReference type="NCBI Taxonomy" id="3058038"/>
    <lineage>
        <taxon>Bacteria</taxon>
        <taxon>Pseudomonadati</taxon>
        <taxon>Pseudomonadota</taxon>
        <taxon>Gammaproteobacteria</taxon>
        <taxon>Cellvibrionales</taxon>
        <taxon>Cellvibrionaceae</taxon>
        <taxon>Gilvimarinus</taxon>
    </lineage>
</organism>
<evidence type="ECO:0000313" key="2">
    <source>
        <dbReference type="EMBL" id="MDX6850841.1"/>
    </source>
</evidence>
<dbReference type="EMBL" id="JAXAFO010000033">
    <property type="protein sequence ID" value="MDX6850841.1"/>
    <property type="molecule type" value="Genomic_DNA"/>
</dbReference>
<gene>
    <name evidence="2" type="ORF">SCD92_15815</name>
</gene>
<dbReference type="Pfam" id="PF09826">
    <property type="entry name" value="Beta_propel"/>
    <property type="match status" value="1"/>
</dbReference>